<name>K9HDN3_9PROT</name>
<reference evidence="6 7" key="1">
    <citation type="journal article" date="2013" name="Genome Announc.">
        <title>Draft Genome Sequence of an Alphaproteobacterium, Caenispirillum salinarum AK4(T), Isolated from a Solar Saltern.</title>
        <authorList>
            <person name="Khatri I."/>
            <person name="Singh A."/>
            <person name="Korpole S."/>
            <person name="Pinnaka A.K."/>
            <person name="Subramanian S."/>
        </authorList>
    </citation>
    <scope>NUCLEOTIDE SEQUENCE [LARGE SCALE GENOMIC DNA]</scope>
    <source>
        <strain evidence="6 7">AK4</strain>
    </source>
</reference>
<dbReference type="AlphaFoldDB" id="K9HDN3"/>
<feature type="domain" description="HTH gntR-type" evidence="5">
    <location>
        <begin position="1"/>
        <end position="63"/>
    </location>
</feature>
<dbReference type="STRING" id="1238182.C882_0804"/>
<dbReference type="PANTHER" id="PTHR43537">
    <property type="entry name" value="TRANSCRIPTIONAL REGULATOR, GNTR FAMILY"/>
    <property type="match status" value="1"/>
</dbReference>
<dbReference type="InterPro" id="IPR000524">
    <property type="entry name" value="Tscrpt_reg_HTH_GntR"/>
</dbReference>
<proteinExistence type="predicted"/>
<dbReference type="CDD" id="cd07377">
    <property type="entry name" value="WHTH_GntR"/>
    <property type="match status" value="1"/>
</dbReference>
<evidence type="ECO:0000256" key="4">
    <source>
        <dbReference type="SAM" id="MobiDB-lite"/>
    </source>
</evidence>
<dbReference type="Pfam" id="PF07729">
    <property type="entry name" value="FCD"/>
    <property type="match status" value="1"/>
</dbReference>
<dbReference type="EMBL" id="ANHY01000015">
    <property type="protein sequence ID" value="EKV28593.1"/>
    <property type="molecule type" value="Genomic_DNA"/>
</dbReference>
<accession>K9HDN3</accession>
<dbReference type="SUPFAM" id="SSF46785">
    <property type="entry name" value="Winged helix' DNA-binding domain"/>
    <property type="match status" value="1"/>
</dbReference>
<sequence length="257" mass="28545">MAEELAAGLFSGRYRPGEMLPKETELCDAFGMSRPSVRNGLQILSSLGIVRRISGKGTVVEEFREWNLLDPMVTRWMAEYAQPNPNFLAEIFEFRHATEPTIAALAARKATARDLLAMEEAFQGMEAALEGAEAGEEWDRSAFSDHDVAFHAAIYRATHNLVWAQLAHILRPSITLVVRTSNETAEELRDSLGRHRHLMECIRLRRPEDAEEAARRVMARTAFDLGITPDPDAGPGPAPNAHAPDDAPKKASPHRRA</sequence>
<evidence type="ECO:0000313" key="6">
    <source>
        <dbReference type="EMBL" id="EKV28593.1"/>
    </source>
</evidence>
<keyword evidence="1" id="KW-0805">Transcription regulation</keyword>
<dbReference type="InterPro" id="IPR011711">
    <property type="entry name" value="GntR_C"/>
</dbReference>
<dbReference type="PRINTS" id="PR00035">
    <property type="entry name" value="HTHGNTR"/>
</dbReference>
<keyword evidence="2" id="KW-0238">DNA-binding</keyword>
<dbReference type="InterPro" id="IPR036390">
    <property type="entry name" value="WH_DNA-bd_sf"/>
</dbReference>
<keyword evidence="7" id="KW-1185">Reference proteome</keyword>
<evidence type="ECO:0000256" key="2">
    <source>
        <dbReference type="ARBA" id="ARBA00023125"/>
    </source>
</evidence>
<dbReference type="PANTHER" id="PTHR43537:SF5">
    <property type="entry name" value="UXU OPERON TRANSCRIPTIONAL REGULATOR"/>
    <property type="match status" value="1"/>
</dbReference>
<dbReference type="Gene3D" id="1.20.120.530">
    <property type="entry name" value="GntR ligand-binding domain-like"/>
    <property type="match status" value="1"/>
</dbReference>
<gene>
    <name evidence="6" type="ORF">C882_0804</name>
</gene>
<dbReference type="Gene3D" id="1.10.10.10">
    <property type="entry name" value="Winged helix-like DNA-binding domain superfamily/Winged helix DNA-binding domain"/>
    <property type="match status" value="1"/>
</dbReference>
<keyword evidence="3" id="KW-0804">Transcription</keyword>
<dbReference type="SUPFAM" id="SSF48008">
    <property type="entry name" value="GntR ligand-binding domain-like"/>
    <property type="match status" value="1"/>
</dbReference>
<dbReference type="eggNOG" id="COG2186">
    <property type="taxonomic scope" value="Bacteria"/>
</dbReference>
<organism evidence="6 7">
    <name type="scientific">Caenispirillum salinarum AK4</name>
    <dbReference type="NCBI Taxonomy" id="1238182"/>
    <lineage>
        <taxon>Bacteria</taxon>
        <taxon>Pseudomonadati</taxon>
        <taxon>Pseudomonadota</taxon>
        <taxon>Alphaproteobacteria</taxon>
        <taxon>Rhodospirillales</taxon>
        <taxon>Novispirillaceae</taxon>
        <taxon>Caenispirillum</taxon>
    </lineage>
</organism>
<dbReference type="PATRIC" id="fig|1238182.3.peg.3018"/>
<dbReference type="SMART" id="SM00895">
    <property type="entry name" value="FCD"/>
    <property type="match status" value="1"/>
</dbReference>
<evidence type="ECO:0000313" key="7">
    <source>
        <dbReference type="Proteomes" id="UP000009881"/>
    </source>
</evidence>
<dbReference type="GO" id="GO:0003677">
    <property type="term" value="F:DNA binding"/>
    <property type="evidence" value="ECO:0007669"/>
    <property type="project" value="UniProtKB-KW"/>
</dbReference>
<feature type="region of interest" description="Disordered" evidence="4">
    <location>
        <begin position="224"/>
        <end position="257"/>
    </location>
</feature>
<evidence type="ECO:0000259" key="5">
    <source>
        <dbReference type="PROSITE" id="PS50949"/>
    </source>
</evidence>
<dbReference type="Proteomes" id="UP000009881">
    <property type="component" value="Unassembled WGS sequence"/>
</dbReference>
<dbReference type="InterPro" id="IPR036388">
    <property type="entry name" value="WH-like_DNA-bd_sf"/>
</dbReference>
<comment type="caution">
    <text evidence="6">The sequence shown here is derived from an EMBL/GenBank/DDBJ whole genome shotgun (WGS) entry which is preliminary data.</text>
</comment>
<dbReference type="GO" id="GO:0003700">
    <property type="term" value="F:DNA-binding transcription factor activity"/>
    <property type="evidence" value="ECO:0007669"/>
    <property type="project" value="InterPro"/>
</dbReference>
<protein>
    <submittedName>
        <fullName evidence="6">GntR-like protein</fullName>
    </submittedName>
</protein>
<dbReference type="SMART" id="SM00345">
    <property type="entry name" value="HTH_GNTR"/>
    <property type="match status" value="1"/>
</dbReference>
<dbReference type="InterPro" id="IPR008920">
    <property type="entry name" value="TF_FadR/GntR_C"/>
</dbReference>
<dbReference type="Pfam" id="PF00392">
    <property type="entry name" value="GntR"/>
    <property type="match status" value="1"/>
</dbReference>
<dbReference type="PROSITE" id="PS50949">
    <property type="entry name" value="HTH_GNTR"/>
    <property type="match status" value="1"/>
</dbReference>
<evidence type="ECO:0000256" key="3">
    <source>
        <dbReference type="ARBA" id="ARBA00023163"/>
    </source>
</evidence>
<evidence type="ECO:0000256" key="1">
    <source>
        <dbReference type="ARBA" id="ARBA00023015"/>
    </source>
</evidence>